<gene>
    <name evidence="3" type="ORF">BO225_11265</name>
</gene>
<proteinExistence type="predicted"/>
<dbReference type="InterPro" id="IPR041495">
    <property type="entry name" value="Mub_B2"/>
</dbReference>
<dbReference type="Pfam" id="PF17965">
    <property type="entry name" value="MucBP_2"/>
    <property type="match status" value="1"/>
</dbReference>
<dbReference type="RefSeq" id="WP_076342330.1">
    <property type="nucleotide sequence ID" value="NZ_JBGNFS010000001.1"/>
</dbReference>
<reference evidence="3 4" key="1">
    <citation type="submission" date="2016-11" db="EMBL/GenBank/DDBJ databases">
        <title>Description of two novel members of the family Erysipelotrichaceae: Ileibacterium lipovorans gen. nov., sp. nov. and Dubosiella newyorkensis, gen. nov., sp. nov.</title>
        <authorList>
            <person name="Cox L.M."/>
            <person name="Sohn J."/>
            <person name="Tyrrell K.L."/>
            <person name="Citron D.M."/>
            <person name="Lawson P.A."/>
            <person name="Patel N.B."/>
            <person name="Iizumi T."/>
            <person name="Perez-Perez G.I."/>
            <person name="Goldstein E.J."/>
            <person name="Blaser M.J."/>
        </authorList>
    </citation>
    <scope>NUCLEOTIDE SEQUENCE [LARGE SCALE GENOMIC DNA]</scope>
    <source>
        <strain evidence="3 4">NYU-BL-A4</strain>
    </source>
</reference>
<dbReference type="AlphaFoldDB" id="A0A1U7NJV3"/>
<comment type="caution">
    <text evidence="3">The sequence shown here is derived from an EMBL/GenBank/DDBJ whole genome shotgun (WGS) entry which is preliminary data.</text>
</comment>
<protein>
    <submittedName>
        <fullName evidence="3">Uncharacterized protein</fullName>
    </submittedName>
</protein>
<dbReference type="Gene3D" id="2.60.40.4300">
    <property type="match status" value="3"/>
</dbReference>
<evidence type="ECO:0000259" key="2">
    <source>
        <dbReference type="Pfam" id="PF17966"/>
    </source>
</evidence>
<dbReference type="EMBL" id="MPKA01000135">
    <property type="protein sequence ID" value="OLU44027.1"/>
    <property type="molecule type" value="Genomic_DNA"/>
</dbReference>
<dbReference type="OrthoDB" id="2298297at2"/>
<feature type="domain" description="Mub B2-like" evidence="2">
    <location>
        <begin position="565"/>
        <end position="615"/>
    </location>
</feature>
<evidence type="ECO:0000259" key="1">
    <source>
        <dbReference type="Pfam" id="PF17965"/>
    </source>
</evidence>
<evidence type="ECO:0000313" key="3">
    <source>
        <dbReference type="EMBL" id="OLU44027.1"/>
    </source>
</evidence>
<evidence type="ECO:0000313" key="4">
    <source>
        <dbReference type="Proteomes" id="UP000186705"/>
    </source>
</evidence>
<keyword evidence="4" id="KW-1185">Reference proteome</keyword>
<feature type="domain" description="Mucin binding" evidence="1">
    <location>
        <begin position="306"/>
        <end position="379"/>
    </location>
</feature>
<name>A0A1U7NJV3_9FIRM</name>
<organism evidence="3 4">
    <name type="scientific">Dubosiella newyorkensis</name>
    <dbReference type="NCBI Taxonomy" id="1862672"/>
    <lineage>
        <taxon>Bacteria</taxon>
        <taxon>Bacillati</taxon>
        <taxon>Bacillota</taxon>
        <taxon>Erysipelotrichia</taxon>
        <taxon>Erysipelotrichales</taxon>
        <taxon>Erysipelotrichaceae</taxon>
        <taxon>Dubosiella</taxon>
    </lineage>
</organism>
<dbReference type="STRING" id="1862672.BO225_11265"/>
<dbReference type="InterPro" id="IPR041558">
    <property type="entry name" value="MucBP_2"/>
</dbReference>
<dbReference type="Gene3D" id="3.10.20.470">
    <property type="match status" value="2"/>
</dbReference>
<sequence>MLETKTYTSYVGDPIGLPSKEQLEAEYPSTKYTIVSGMWDIDPIYQTDSNNNQFKLYLGHVFKEEVREKDVHVTTEFLDYETNAVLHAPITQTAHFERTCKVDQVNGNFVWGPEPDPFQLKGIDLSSLGIYEQGYRPKPWKISSNLIVHYDDLDDTQSVVEYFAKGYVATINFYDDSVDPSKNVFSIHYKHRLLHDTYDEDVTRTIHLIDQINQKEIADPIQQIVHFSLPGVYGYHAKEWTWDWDHFNDTSSWKVLSAKEIKDYLATQNNDRYILLSDPVPAQTVVYDENDTDQTVDLYFVPAYQAILRWVDETTGKTLETWTSKEGKANDSIVFDENVQQTLDHYQTLYYDLVSNPIKEGLVLNDDPTLNGYAIYLKHQIKTERVSNTVKVPIDLLAGDPNDKTTWKLLHHDEWSHTFYRPQYTDFVTGVITFGVYEDPKEVMFEYTFPTFEGYMKPDPAQFSPMKVTCDDETGFLSIQQFYIRIKEAVLNFIDDDQDGKIVWSQKATIAEHKPIEFVYRDYYKKWFSDHGMKVVSDNYEKRIINMDDPAKNIFEIHLEHVKSPTTFTKKVTRTIHFIDQANQNVLKDPVEQTVTFILQGTKDEWSQETTWDWDHFSNIQE</sequence>
<dbReference type="Proteomes" id="UP000186705">
    <property type="component" value="Unassembled WGS sequence"/>
</dbReference>
<dbReference type="GeneID" id="78276509"/>
<accession>A0A1U7NJV3</accession>
<dbReference type="Pfam" id="PF17966">
    <property type="entry name" value="Muc_B2"/>
    <property type="match status" value="1"/>
</dbReference>